<evidence type="ECO:0000313" key="1">
    <source>
        <dbReference type="EMBL" id="EEX71915.1"/>
    </source>
</evidence>
<dbReference type="HOGENOM" id="CLU_3203687_0_0_10"/>
<dbReference type="Proteomes" id="UP000003460">
    <property type="component" value="Unassembled WGS sequence"/>
</dbReference>
<gene>
    <name evidence="1" type="ORF">GCWU000325_01453</name>
</gene>
<dbReference type="AlphaFoldDB" id="C9LGV7"/>
<accession>C9LGV7</accession>
<reference evidence="1" key="1">
    <citation type="submission" date="2009-09" db="EMBL/GenBank/DDBJ databases">
        <authorList>
            <person name="Weinstock G."/>
            <person name="Sodergren E."/>
            <person name="Clifton S."/>
            <person name="Fulton L."/>
            <person name="Fulton B."/>
            <person name="Courtney L."/>
            <person name="Fronick C."/>
            <person name="Harrison M."/>
            <person name="Strong C."/>
            <person name="Farmer C."/>
            <person name="Delahaunty K."/>
            <person name="Markovic C."/>
            <person name="Hall O."/>
            <person name="Minx P."/>
            <person name="Tomlinson C."/>
            <person name="Mitreva M."/>
            <person name="Nelson J."/>
            <person name="Hou S."/>
            <person name="Wollam A."/>
            <person name="Pepin K.H."/>
            <person name="Johnson M."/>
            <person name="Bhonagiri V."/>
            <person name="Nash W.E."/>
            <person name="Warren W."/>
            <person name="Chinwalla A."/>
            <person name="Mardis E.R."/>
            <person name="Wilson R.K."/>
        </authorList>
    </citation>
    <scope>NUCLEOTIDE SEQUENCE [LARGE SCALE GENOMIC DNA]</scope>
    <source>
        <strain evidence="1">ATCC 51259</strain>
    </source>
</reference>
<keyword evidence="2" id="KW-1185">Reference proteome</keyword>
<name>C9LGV7_9BACT</name>
<dbReference type="STRING" id="626522.GCWU000325_01453"/>
<sequence length="45" mass="5073">MANITRCAAMKLEKKSESEQLLDATVRQRTFGDLPDENCVQETNS</sequence>
<organism evidence="1 2">
    <name type="scientific">Alloprevotella tannerae ATCC 51259</name>
    <dbReference type="NCBI Taxonomy" id="626522"/>
    <lineage>
        <taxon>Bacteria</taxon>
        <taxon>Pseudomonadati</taxon>
        <taxon>Bacteroidota</taxon>
        <taxon>Bacteroidia</taxon>
        <taxon>Bacteroidales</taxon>
        <taxon>Prevotellaceae</taxon>
        <taxon>Alloprevotella</taxon>
    </lineage>
</organism>
<protein>
    <submittedName>
        <fullName evidence="1">Uncharacterized protein</fullName>
    </submittedName>
</protein>
<evidence type="ECO:0000313" key="2">
    <source>
        <dbReference type="Proteomes" id="UP000003460"/>
    </source>
</evidence>
<proteinExistence type="predicted"/>
<comment type="caution">
    <text evidence="1">The sequence shown here is derived from an EMBL/GenBank/DDBJ whole genome shotgun (WGS) entry which is preliminary data.</text>
</comment>
<dbReference type="EMBL" id="ACIJ02000018">
    <property type="protein sequence ID" value="EEX71915.1"/>
    <property type="molecule type" value="Genomic_DNA"/>
</dbReference>